<dbReference type="Pfam" id="PF00114">
    <property type="entry name" value="Pilin"/>
    <property type="match status" value="1"/>
</dbReference>
<gene>
    <name evidence="5" type="ORF">KYE_03025</name>
</gene>
<dbReference type="InterPro" id="IPR045584">
    <property type="entry name" value="Pilin-like"/>
</dbReference>
<evidence type="ECO:0000256" key="2">
    <source>
        <dbReference type="ARBA" id="ARBA00022481"/>
    </source>
</evidence>
<organism evidence="5 6">
    <name type="scientific">Marinobacter manganoxydans MnI7-9</name>
    <dbReference type="NCBI Taxonomy" id="1094979"/>
    <lineage>
        <taxon>Bacteria</taxon>
        <taxon>Pseudomonadati</taxon>
        <taxon>Pseudomonadota</taxon>
        <taxon>Gammaproteobacteria</taxon>
        <taxon>Pseudomonadales</taxon>
        <taxon>Marinobacteraceae</taxon>
        <taxon>Marinobacter</taxon>
    </lineage>
</organism>
<keyword evidence="6" id="KW-1185">Reference proteome</keyword>
<dbReference type="SUPFAM" id="SSF54523">
    <property type="entry name" value="Pili subunits"/>
    <property type="match status" value="1"/>
</dbReference>
<comment type="similarity">
    <text evidence="1">Belongs to the N-Me-Phe pilin family.</text>
</comment>
<keyword evidence="4" id="KW-0812">Transmembrane</keyword>
<dbReference type="InterPro" id="IPR001082">
    <property type="entry name" value="Pilin"/>
</dbReference>
<reference evidence="5 6" key="1">
    <citation type="journal article" date="2012" name="J. Bacteriol.">
        <title>Genome sequence of deep-sea manganese-oxidizing bacterium Marinobacter manganoxydans MnI7-9.</title>
        <authorList>
            <person name="Wang H."/>
            <person name="Li H."/>
            <person name="Shao Z."/>
            <person name="Liao S."/>
            <person name="Johnstone L."/>
            <person name="Rensing C."/>
            <person name="Wang G."/>
        </authorList>
    </citation>
    <scope>NUCLEOTIDE SEQUENCE [LARGE SCALE GENOMIC DNA]</scope>
    <source>
        <strain evidence="5 6">MnI7-9</strain>
    </source>
</reference>
<sequence length="151" mass="16498">MSKQMKNEEIGFTLIDLMIVVAIVGILSALAFPVYQKYVIESQMKRAVSELSYYRANFEEAVSRPSTLDNRSLGYTPSTLTTGSLSENIATINGDGSGQLEVTLGGDVHPILSGVIVRHSRTPLGEWRCILSNTPVDAWRSSYVPDGCVVE</sequence>
<feature type="transmembrane region" description="Helical" evidence="4">
    <location>
        <begin position="12"/>
        <end position="35"/>
    </location>
</feature>
<dbReference type="AlphaFoldDB" id="G6YP43"/>
<protein>
    <recommendedName>
        <fullName evidence="3">Pilin</fullName>
    </recommendedName>
</protein>
<dbReference type="InterPro" id="IPR012902">
    <property type="entry name" value="N_methyl_site"/>
</dbReference>
<evidence type="ECO:0000313" key="6">
    <source>
        <dbReference type="Proteomes" id="UP000003208"/>
    </source>
</evidence>
<name>G6YP43_9GAMM</name>
<evidence type="ECO:0000313" key="5">
    <source>
        <dbReference type="EMBL" id="EHJ06105.1"/>
    </source>
</evidence>
<keyword evidence="4" id="KW-0472">Membrane</keyword>
<accession>G6YP43</accession>
<evidence type="ECO:0000256" key="1">
    <source>
        <dbReference type="ARBA" id="ARBA00005233"/>
    </source>
</evidence>
<dbReference type="NCBIfam" id="TIGR02532">
    <property type="entry name" value="IV_pilin_GFxxxE"/>
    <property type="match status" value="1"/>
</dbReference>
<dbReference type="Gene3D" id="3.30.700.10">
    <property type="entry name" value="Glycoprotein, Type 4 Pilin"/>
    <property type="match status" value="1"/>
</dbReference>
<evidence type="ECO:0000256" key="3">
    <source>
        <dbReference type="ARBA" id="ARBA00029638"/>
    </source>
</evidence>
<keyword evidence="2" id="KW-0488">Methylation</keyword>
<dbReference type="EMBL" id="AGTR01000013">
    <property type="protein sequence ID" value="EHJ06105.1"/>
    <property type="molecule type" value="Genomic_DNA"/>
</dbReference>
<dbReference type="GO" id="GO:0007155">
    <property type="term" value="P:cell adhesion"/>
    <property type="evidence" value="ECO:0007669"/>
    <property type="project" value="InterPro"/>
</dbReference>
<proteinExistence type="inferred from homology"/>
<keyword evidence="4" id="KW-1133">Transmembrane helix</keyword>
<dbReference type="Proteomes" id="UP000003208">
    <property type="component" value="Unassembled WGS sequence"/>
</dbReference>
<dbReference type="GO" id="GO:0009289">
    <property type="term" value="C:pilus"/>
    <property type="evidence" value="ECO:0007669"/>
    <property type="project" value="InterPro"/>
</dbReference>
<evidence type="ECO:0000256" key="4">
    <source>
        <dbReference type="SAM" id="Phobius"/>
    </source>
</evidence>